<dbReference type="EMBL" id="CP053069">
    <property type="protein sequence ID" value="QJR09618.1"/>
    <property type="molecule type" value="Genomic_DNA"/>
</dbReference>
<evidence type="ECO:0000313" key="4">
    <source>
        <dbReference type="Proteomes" id="UP000501534"/>
    </source>
</evidence>
<dbReference type="InterPro" id="IPR051021">
    <property type="entry name" value="Mito_Ser/Thr_phosphatase"/>
</dbReference>
<dbReference type="PANTHER" id="PTHR20935">
    <property type="entry name" value="PHOSPHOGLYCERATE MUTASE-RELATED"/>
    <property type="match status" value="1"/>
</dbReference>
<dbReference type="GO" id="GO:0016787">
    <property type="term" value="F:hydrolase activity"/>
    <property type="evidence" value="ECO:0007669"/>
    <property type="project" value="UniProtKB-KW"/>
</dbReference>
<keyword evidence="1" id="KW-0378">Hydrolase</keyword>
<dbReference type="Pfam" id="PF00300">
    <property type="entry name" value="His_Phos_1"/>
    <property type="match status" value="2"/>
</dbReference>
<keyword evidence="4" id="KW-1185">Reference proteome</keyword>
<dbReference type="InterPro" id="IPR029033">
    <property type="entry name" value="His_PPase_superfam"/>
</dbReference>
<protein>
    <recommendedName>
        <fullName evidence="5">Histidine phosphatase family protein</fullName>
    </recommendedName>
</protein>
<dbReference type="KEGG" id="uru:DSM104443_00667"/>
<proteinExistence type="predicted"/>
<feature type="signal peptide" evidence="2">
    <location>
        <begin position="1"/>
        <end position="19"/>
    </location>
</feature>
<dbReference type="RefSeq" id="WP_171089479.1">
    <property type="nucleotide sequence ID" value="NZ_CP053069.1"/>
</dbReference>
<evidence type="ECO:0008006" key="5">
    <source>
        <dbReference type="Google" id="ProtNLM"/>
    </source>
</evidence>
<evidence type="ECO:0000256" key="1">
    <source>
        <dbReference type="ARBA" id="ARBA00022801"/>
    </source>
</evidence>
<dbReference type="AlphaFoldDB" id="A0A6M4GS26"/>
<dbReference type="Gene3D" id="3.40.50.1240">
    <property type="entry name" value="Phosphoglycerate mutase-like"/>
    <property type="match status" value="2"/>
</dbReference>
<accession>A0A6M4GS26</accession>
<keyword evidence="2" id="KW-0732">Signal</keyword>
<sequence length="402" mass="42473">MLRRTIAALALALCQAALAQPAGGNPDPKHALEGEALVKALRAGGYTLYFRHAERDRTGVPGPRMLCLVGSGKAQARSIGESMKALGIPIGEALASPMCRTMETAEGIAGRAPTPEESIRDPKAGNLEGDFTKIGRLMAAPPAAGTNRIVVGHFNAWDVLFGAPVLQEAEGAVLKPEGGKLFVVARLRAEDWKALANPANRPPIEQRTSLPDPDLKLSGGALADALKAGGFTIFFRHSITDHSQKDRPPFVAKDCATQRNLSAEGREAARKIGEVFKTLKLPVTEVLSSPYCRTMQTARLITGEAREDDAVRGRAPVAGGRADYSRLEALLATPVKTGLRVIVSHGNGLMDTAGLPEPEEGEATVIRAVEGGGWIIVARLKIDDWAALVAAPNPAPNPNAKP</sequence>
<dbReference type="InterPro" id="IPR013078">
    <property type="entry name" value="His_Pase_superF_clade-1"/>
</dbReference>
<reference evidence="3 4" key="1">
    <citation type="submission" date="2020-04" db="EMBL/GenBank/DDBJ databases">
        <title>Usitatibacter rugosus gen. nov., sp. nov. and Usitatibacter palustris sp. nov., novel members of Usitatibacteraceae fam. nov. within the order Nitrosomonadales isolated from soil.</title>
        <authorList>
            <person name="Huber K.J."/>
            <person name="Neumann-Schaal M."/>
            <person name="Geppert A."/>
            <person name="Luckner M."/>
            <person name="Wanner G."/>
            <person name="Overmann J."/>
        </authorList>
    </citation>
    <scope>NUCLEOTIDE SEQUENCE [LARGE SCALE GENOMIC DNA]</scope>
    <source>
        <strain evidence="3 4">0125_3</strain>
    </source>
</reference>
<dbReference type="SUPFAM" id="SSF53254">
    <property type="entry name" value="Phosphoglycerate mutase-like"/>
    <property type="match status" value="2"/>
</dbReference>
<dbReference type="Proteomes" id="UP000501534">
    <property type="component" value="Chromosome"/>
</dbReference>
<dbReference type="PANTHER" id="PTHR20935:SF1">
    <property type="entry name" value="SLL1549 PROTEIN"/>
    <property type="match status" value="1"/>
</dbReference>
<dbReference type="CDD" id="cd07067">
    <property type="entry name" value="HP_PGM_like"/>
    <property type="match status" value="1"/>
</dbReference>
<gene>
    <name evidence="3" type="ORF">DSM104443_00667</name>
</gene>
<evidence type="ECO:0000256" key="2">
    <source>
        <dbReference type="SAM" id="SignalP"/>
    </source>
</evidence>
<evidence type="ECO:0000313" key="3">
    <source>
        <dbReference type="EMBL" id="QJR09618.1"/>
    </source>
</evidence>
<feature type="chain" id="PRO_5027048256" description="Histidine phosphatase family protein" evidence="2">
    <location>
        <begin position="20"/>
        <end position="402"/>
    </location>
</feature>
<name>A0A6M4GS26_9PROT</name>
<organism evidence="3 4">
    <name type="scientific">Usitatibacter rugosus</name>
    <dbReference type="NCBI Taxonomy" id="2732067"/>
    <lineage>
        <taxon>Bacteria</taxon>
        <taxon>Pseudomonadati</taxon>
        <taxon>Pseudomonadota</taxon>
        <taxon>Betaproteobacteria</taxon>
        <taxon>Nitrosomonadales</taxon>
        <taxon>Usitatibacteraceae</taxon>
        <taxon>Usitatibacter</taxon>
    </lineage>
</organism>
<dbReference type="CDD" id="cd07040">
    <property type="entry name" value="HP"/>
    <property type="match status" value="1"/>
</dbReference>